<organism evidence="11 12">
    <name type="scientific">Novosphingobium resinovorum</name>
    <dbReference type="NCBI Taxonomy" id="158500"/>
    <lineage>
        <taxon>Bacteria</taxon>
        <taxon>Pseudomonadati</taxon>
        <taxon>Pseudomonadota</taxon>
        <taxon>Alphaproteobacteria</taxon>
        <taxon>Sphingomonadales</taxon>
        <taxon>Sphingomonadaceae</taxon>
        <taxon>Novosphingobium</taxon>
    </lineage>
</organism>
<dbReference type="InterPro" id="IPR036388">
    <property type="entry name" value="WH-like_DNA-bd_sf"/>
</dbReference>
<dbReference type="InterPro" id="IPR001789">
    <property type="entry name" value="Sig_transdc_resp-reg_receiver"/>
</dbReference>
<gene>
    <name evidence="10" type="ORF">BES08_22765</name>
    <name evidence="11" type="ORF">BV97_04175</name>
</gene>
<dbReference type="SUPFAM" id="SSF52172">
    <property type="entry name" value="CheY-like"/>
    <property type="match status" value="1"/>
</dbReference>
<dbReference type="AlphaFoldDB" id="A0A031JNC0"/>
<evidence type="ECO:0000256" key="2">
    <source>
        <dbReference type="ARBA" id="ARBA00023012"/>
    </source>
</evidence>
<name>A0A031JNC0_9SPHN</name>
<geneLocation type="plasmid" evidence="10 13">
    <name>pSA1</name>
</geneLocation>
<dbReference type="InterPro" id="IPR039420">
    <property type="entry name" value="WalR-like"/>
</dbReference>
<feature type="domain" description="Response regulatory" evidence="8">
    <location>
        <begin position="2"/>
        <end position="116"/>
    </location>
</feature>
<proteinExistence type="predicted"/>
<reference evidence="10" key="2">
    <citation type="submission" date="2016-08" db="EMBL/GenBank/DDBJ databases">
        <authorList>
            <person name="Seilhamer J.J."/>
        </authorList>
    </citation>
    <scope>NUCLEOTIDE SEQUENCE [LARGE SCALE GENOMIC DNA]</scope>
    <source>
        <strain evidence="10">SA1</strain>
        <plasmid evidence="10">pSA1</plasmid>
    </source>
</reference>
<accession>A0A031JNC0</accession>
<keyword evidence="10" id="KW-0614">Plasmid</keyword>
<keyword evidence="4 7" id="KW-0238">DNA-binding</keyword>
<keyword evidence="1 6" id="KW-0597">Phosphoprotein</keyword>
<feature type="DNA-binding region" description="OmpR/PhoB-type" evidence="7">
    <location>
        <begin position="124"/>
        <end position="219"/>
    </location>
</feature>
<evidence type="ECO:0000313" key="13">
    <source>
        <dbReference type="Proteomes" id="UP000094626"/>
    </source>
</evidence>
<evidence type="ECO:0000259" key="9">
    <source>
        <dbReference type="PROSITE" id="PS51755"/>
    </source>
</evidence>
<dbReference type="RefSeq" id="WP_008828745.1">
    <property type="nucleotide sequence ID" value="NZ_CP017076.1"/>
</dbReference>
<feature type="domain" description="OmpR/PhoB-type" evidence="9">
    <location>
        <begin position="124"/>
        <end position="219"/>
    </location>
</feature>
<reference evidence="13" key="3">
    <citation type="journal article" date="2017" name="J. Biotechnol.">
        <title>Complete genome sequence of Novosphingobium resinovorum SA1, a versatile xenobiotic-degrading bacterium capable of utilizing sulfanilic acid.</title>
        <authorList>
            <person name="Hegedus B."/>
            <person name="Kos P.B."/>
            <person name="Balint B."/>
            <person name="Maroti G."/>
            <person name="Gan H.M."/>
            <person name="Perei K."/>
            <person name="Rakhely G."/>
        </authorList>
    </citation>
    <scope>NUCLEOTIDE SEQUENCE [LARGE SCALE GENOMIC DNA]</scope>
    <source>
        <strain evidence="13">SA1</strain>
    </source>
</reference>
<keyword evidence="3" id="KW-0805">Transcription regulation</keyword>
<keyword evidence="13" id="KW-1185">Reference proteome</keyword>
<dbReference type="KEGG" id="nre:BES08_22765"/>
<protein>
    <submittedName>
        <fullName evidence="10">DNA-binding response regulator</fullName>
    </submittedName>
    <submittedName>
        <fullName evidence="11">Two-component system response regulator protein</fullName>
    </submittedName>
</protein>
<dbReference type="InterPro" id="IPR001867">
    <property type="entry name" value="OmpR/PhoB-type_DNA-bd"/>
</dbReference>
<evidence type="ECO:0000259" key="8">
    <source>
        <dbReference type="PROSITE" id="PS50110"/>
    </source>
</evidence>
<evidence type="ECO:0000256" key="7">
    <source>
        <dbReference type="PROSITE-ProRule" id="PRU01091"/>
    </source>
</evidence>
<dbReference type="Pfam" id="PF00072">
    <property type="entry name" value="Response_reg"/>
    <property type="match status" value="1"/>
</dbReference>
<reference evidence="11 12" key="1">
    <citation type="submission" date="2014-03" db="EMBL/GenBank/DDBJ databases">
        <title>Whole genome sequence of Novosphingobium resinovorum KF1.</title>
        <authorList>
            <person name="Gan H.M."/>
            <person name="Gan H.Y."/>
            <person name="Chew T.H."/>
            <person name="Savka M.A."/>
        </authorList>
    </citation>
    <scope>NUCLEOTIDE SEQUENCE [LARGE SCALE GENOMIC DNA]</scope>
    <source>
        <strain evidence="11 12">KF1</strain>
    </source>
</reference>
<dbReference type="SMART" id="SM00862">
    <property type="entry name" value="Trans_reg_C"/>
    <property type="match status" value="1"/>
</dbReference>
<keyword evidence="2" id="KW-0902">Two-component regulatory system</keyword>
<dbReference type="PROSITE" id="PS50110">
    <property type="entry name" value="RESPONSE_REGULATORY"/>
    <property type="match status" value="1"/>
</dbReference>
<dbReference type="InterPro" id="IPR011006">
    <property type="entry name" value="CheY-like_superfamily"/>
</dbReference>
<dbReference type="PATRIC" id="fig|158500.4.peg.4244"/>
<evidence type="ECO:0000256" key="1">
    <source>
        <dbReference type="ARBA" id="ARBA00022553"/>
    </source>
</evidence>
<evidence type="ECO:0000313" key="11">
    <source>
        <dbReference type="EMBL" id="EZP79286.1"/>
    </source>
</evidence>
<sequence length="224" mass="25054">MRILLVEDDEDVGDAIARRLRGDGHALDWLKDGEEADDVLKYQPFDLVILDIGLPGMDGFSVLQGLRSRGDRCPVLMLTARSDIEDRVTGLDVGADDYMSKPFDFRELDARCRVLLRRTQSVTTSTTTLGKLVFDRSAKRALLDDIQVHLPNREYRLLEILMGNIGKVLTKEQIGAQLFDFDDDAGANAIELYIGRLRRKLGEALTIRTVRGMGYVAEPNDANA</sequence>
<dbReference type="SUPFAM" id="SSF46894">
    <property type="entry name" value="C-terminal effector domain of the bipartite response regulators"/>
    <property type="match status" value="1"/>
</dbReference>
<dbReference type="EMBL" id="JFYZ01000028">
    <property type="protein sequence ID" value="EZP79286.1"/>
    <property type="molecule type" value="Genomic_DNA"/>
</dbReference>
<feature type="modified residue" description="4-aspartylphosphate" evidence="6">
    <location>
        <position position="51"/>
    </location>
</feature>
<dbReference type="GO" id="GO:0005829">
    <property type="term" value="C:cytosol"/>
    <property type="evidence" value="ECO:0007669"/>
    <property type="project" value="TreeGrafter"/>
</dbReference>
<evidence type="ECO:0000256" key="6">
    <source>
        <dbReference type="PROSITE-ProRule" id="PRU00169"/>
    </source>
</evidence>
<dbReference type="eggNOG" id="COG0745">
    <property type="taxonomic scope" value="Bacteria"/>
</dbReference>
<dbReference type="GO" id="GO:0032993">
    <property type="term" value="C:protein-DNA complex"/>
    <property type="evidence" value="ECO:0007669"/>
    <property type="project" value="TreeGrafter"/>
</dbReference>
<dbReference type="OrthoDB" id="9802426at2"/>
<dbReference type="GO" id="GO:0006355">
    <property type="term" value="P:regulation of DNA-templated transcription"/>
    <property type="evidence" value="ECO:0007669"/>
    <property type="project" value="InterPro"/>
</dbReference>
<dbReference type="GO" id="GO:0000156">
    <property type="term" value="F:phosphorelay response regulator activity"/>
    <property type="evidence" value="ECO:0007669"/>
    <property type="project" value="TreeGrafter"/>
</dbReference>
<dbReference type="Gene3D" id="3.40.50.2300">
    <property type="match status" value="1"/>
</dbReference>
<keyword evidence="5" id="KW-0804">Transcription</keyword>
<dbReference type="Proteomes" id="UP000024329">
    <property type="component" value="Unassembled WGS sequence"/>
</dbReference>
<evidence type="ECO:0000256" key="5">
    <source>
        <dbReference type="ARBA" id="ARBA00023163"/>
    </source>
</evidence>
<evidence type="ECO:0000313" key="12">
    <source>
        <dbReference type="Proteomes" id="UP000024329"/>
    </source>
</evidence>
<dbReference type="InterPro" id="IPR016032">
    <property type="entry name" value="Sig_transdc_resp-reg_C-effctor"/>
</dbReference>
<dbReference type="Proteomes" id="UP000094626">
    <property type="component" value="Plasmid pSA1"/>
</dbReference>
<evidence type="ECO:0000256" key="3">
    <source>
        <dbReference type="ARBA" id="ARBA00023015"/>
    </source>
</evidence>
<dbReference type="PANTHER" id="PTHR48111">
    <property type="entry name" value="REGULATOR OF RPOS"/>
    <property type="match status" value="1"/>
</dbReference>
<dbReference type="SMART" id="SM00448">
    <property type="entry name" value="REC"/>
    <property type="match status" value="1"/>
</dbReference>
<dbReference type="PANTHER" id="PTHR48111:SF67">
    <property type="entry name" value="TRANSCRIPTIONAL REGULATORY PROTEIN TCTD"/>
    <property type="match status" value="1"/>
</dbReference>
<dbReference type="FunFam" id="3.40.50.2300:FF:000002">
    <property type="entry name" value="DNA-binding response regulator PhoP"/>
    <property type="match status" value="1"/>
</dbReference>
<dbReference type="PROSITE" id="PS51755">
    <property type="entry name" value="OMPR_PHOB"/>
    <property type="match status" value="1"/>
</dbReference>
<evidence type="ECO:0000313" key="10">
    <source>
        <dbReference type="EMBL" id="AOR79619.1"/>
    </source>
</evidence>
<dbReference type="Gene3D" id="6.10.250.690">
    <property type="match status" value="1"/>
</dbReference>
<dbReference type="Gene3D" id="1.10.10.10">
    <property type="entry name" value="Winged helix-like DNA-binding domain superfamily/Winged helix DNA-binding domain"/>
    <property type="match status" value="1"/>
</dbReference>
<dbReference type="GO" id="GO:0000976">
    <property type="term" value="F:transcription cis-regulatory region binding"/>
    <property type="evidence" value="ECO:0007669"/>
    <property type="project" value="TreeGrafter"/>
</dbReference>
<dbReference type="CDD" id="cd17624">
    <property type="entry name" value="REC_OmpR_PmrA-like"/>
    <property type="match status" value="1"/>
</dbReference>
<dbReference type="CDD" id="cd00383">
    <property type="entry name" value="trans_reg_C"/>
    <property type="match status" value="1"/>
</dbReference>
<dbReference type="Pfam" id="PF00486">
    <property type="entry name" value="Trans_reg_C"/>
    <property type="match status" value="1"/>
</dbReference>
<dbReference type="EMBL" id="CP017076">
    <property type="protein sequence ID" value="AOR79619.1"/>
    <property type="molecule type" value="Genomic_DNA"/>
</dbReference>
<evidence type="ECO:0000256" key="4">
    <source>
        <dbReference type="ARBA" id="ARBA00023125"/>
    </source>
</evidence>